<sequence>MTAHLTFEDGHLVARNETGDLLPFIKMYKQGE</sequence>
<evidence type="ECO:0000313" key="2">
    <source>
        <dbReference type="Proteomes" id="UP000022611"/>
    </source>
</evidence>
<evidence type="ECO:0000313" key="1">
    <source>
        <dbReference type="EMBL" id="EXF96323.1"/>
    </source>
</evidence>
<dbReference type="PATRIC" id="fig|1042209.11.peg.854"/>
<name>A0A010T099_PSEFL</name>
<proteinExistence type="predicted"/>
<comment type="caution">
    <text evidence="1">The sequence shown here is derived from an EMBL/GenBank/DDBJ whole genome shotgun (WGS) entry which is preliminary data.</text>
</comment>
<accession>A0A010T099</accession>
<reference evidence="1 2" key="1">
    <citation type="journal article" date="2011" name="J. Bacteriol.">
        <title>Draft genome sequence of the polycyclic aromatic hydrocarbon-degrading, genetically engineered bioluminescent bioreporter Pseudomonas fluorescens HK44.</title>
        <authorList>
            <person name="Chauhan A."/>
            <person name="Layton A.C."/>
            <person name="Williams D.E."/>
            <person name="Smartt A.E."/>
            <person name="Ripp S."/>
            <person name="Karpinets T.V."/>
            <person name="Brown S.D."/>
            <person name="Sayler G.S."/>
        </authorList>
    </citation>
    <scope>NUCLEOTIDE SEQUENCE [LARGE SCALE GENOMIC DNA]</scope>
    <source>
        <strain evidence="1 2">HK44</strain>
    </source>
</reference>
<gene>
    <name evidence="1" type="ORF">HK44_021615</name>
</gene>
<dbReference type="HOGENOM" id="CLU_3390912_0_0_6"/>
<dbReference type="Proteomes" id="UP000022611">
    <property type="component" value="Unassembled WGS sequence"/>
</dbReference>
<organism evidence="1 2">
    <name type="scientific">Pseudomonas fluorescens HK44</name>
    <dbReference type="NCBI Taxonomy" id="1042209"/>
    <lineage>
        <taxon>Bacteria</taxon>
        <taxon>Pseudomonadati</taxon>
        <taxon>Pseudomonadota</taxon>
        <taxon>Gammaproteobacteria</taxon>
        <taxon>Pseudomonadales</taxon>
        <taxon>Pseudomonadaceae</taxon>
        <taxon>Pseudomonas</taxon>
    </lineage>
</organism>
<dbReference type="EMBL" id="AFOY02000004">
    <property type="protein sequence ID" value="EXF96323.1"/>
    <property type="molecule type" value="Genomic_DNA"/>
</dbReference>
<protein>
    <submittedName>
        <fullName evidence="1">Uncharacterized protein</fullName>
    </submittedName>
</protein>
<dbReference type="AlphaFoldDB" id="A0A010T099"/>